<name>A0ABY4EE74_VITST</name>
<evidence type="ECO:0000313" key="7">
    <source>
        <dbReference type="Proteomes" id="UP000832034"/>
    </source>
</evidence>
<dbReference type="CDD" id="cd07103">
    <property type="entry name" value="ALDH_F5_SSADH_GabD"/>
    <property type="match status" value="1"/>
</dbReference>
<keyword evidence="2 4" id="KW-0560">Oxidoreductase</keyword>
<keyword evidence="7" id="KW-1185">Reference proteome</keyword>
<dbReference type="InterPro" id="IPR016162">
    <property type="entry name" value="Ald_DH_N"/>
</dbReference>
<dbReference type="InterPro" id="IPR015590">
    <property type="entry name" value="Aldehyde_DH_dom"/>
</dbReference>
<dbReference type="Proteomes" id="UP000832034">
    <property type="component" value="Chromosome"/>
</dbReference>
<feature type="domain" description="Aldehyde dehydrogenase" evidence="5">
    <location>
        <begin position="19"/>
        <end position="478"/>
    </location>
</feature>
<dbReference type="Gene3D" id="3.40.605.10">
    <property type="entry name" value="Aldehyde Dehydrogenase, Chain A, domain 1"/>
    <property type="match status" value="1"/>
</dbReference>
<dbReference type="Gene3D" id="3.40.309.10">
    <property type="entry name" value="Aldehyde Dehydrogenase, Chain A, domain 2"/>
    <property type="match status" value="1"/>
</dbReference>
<evidence type="ECO:0000256" key="1">
    <source>
        <dbReference type="ARBA" id="ARBA00009986"/>
    </source>
</evidence>
<organism evidence="6 7">
    <name type="scientific">Vitreoscilla stercoraria</name>
    <dbReference type="NCBI Taxonomy" id="61"/>
    <lineage>
        <taxon>Bacteria</taxon>
        <taxon>Pseudomonadati</taxon>
        <taxon>Pseudomonadota</taxon>
        <taxon>Betaproteobacteria</taxon>
        <taxon>Neisseriales</taxon>
        <taxon>Neisseriaceae</taxon>
        <taxon>Vitreoscilla</taxon>
    </lineage>
</organism>
<comment type="similarity">
    <text evidence="1 4">Belongs to the aldehyde dehydrogenase family.</text>
</comment>
<proteinExistence type="inferred from homology"/>
<sequence length="485" mass="52133">MQLKDSALFKNQSYINGEWLDADSGETVEVTNPANGEVIGTVPQMGQAEADRAVTAASAALNAWKNKSAKERSQILRKWFDLMMEHQEDLGKILTIEQGKPLSEAKGEIAYGASYIEWYAEEGKRIYGDIIPSLGLDKRILVTKQPIGVCAAITPWNFPNAMITRKAAPALAAGCTFVVRPASQTPFSALAIAELADRAGIPKGVFNVLTGSSSQIGQVLTKDDRVKKFSFTGSTEVGRKLIEQCASTVKKVSMELGGNAPFIVFNDADLDAAVEGAMICKFRNAGQTCVCANRIYVQSGVYDQFVAKFKAAVEKLSIGSGLEAGVNFGPVIDANAVKKVEEHIADATSKGAKVEIGGQPHALGGLFFEPTIVTGATQEMQFAKDETFGPLAPVFKFETEAEVLEWANDTEFGLASYFYTRDIGRIVRVSEGLEYGMVALNTGILSNEAAPFGGVKQSGLGREGSKYGIEDYVEVKYVLLAGLDK</sequence>
<gene>
    <name evidence="6" type="ORF">LVJ81_10840</name>
</gene>
<dbReference type="InterPro" id="IPR016163">
    <property type="entry name" value="Ald_DH_C"/>
</dbReference>
<accession>A0ABY4EE74</accession>
<dbReference type="InterPro" id="IPR029510">
    <property type="entry name" value="Ald_DH_CS_GLU"/>
</dbReference>
<evidence type="ECO:0000259" key="5">
    <source>
        <dbReference type="Pfam" id="PF00171"/>
    </source>
</evidence>
<dbReference type="PANTHER" id="PTHR43353">
    <property type="entry name" value="SUCCINATE-SEMIALDEHYDE DEHYDROGENASE, MITOCHONDRIAL"/>
    <property type="match status" value="1"/>
</dbReference>
<protein>
    <submittedName>
        <fullName evidence="6">NAD-dependent succinate-semialdehyde dehydrogenase</fullName>
    </submittedName>
</protein>
<evidence type="ECO:0000256" key="3">
    <source>
        <dbReference type="PROSITE-ProRule" id="PRU10007"/>
    </source>
</evidence>
<dbReference type="PANTHER" id="PTHR43353:SF5">
    <property type="entry name" value="SUCCINATE-SEMIALDEHYDE DEHYDROGENASE, MITOCHONDRIAL"/>
    <property type="match status" value="1"/>
</dbReference>
<dbReference type="InterPro" id="IPR016161">
    <property type="entry name" value="Ald_DH/histidinol_DH"/>
</dbReference>
<dbReference type="InterPro" id="IPR016160">
    <property type="entry name" value="Ald_DH_CS_CYS"/>
</dbReference>
<dbReference type="InterPro" id="IPR010102">
    <property type="entry name" value="Succ_semiAld_DH"/>
</dbReference>
<evidence type="ECO:0000256" key="4">
    <source>
        <dbReference type="RuleBase" id="RU003345"/>
    </source>
</evidence>
<evidence type="ECO:0000313" key="6">
    <source>
        <dbReference type="EMBL" id="UOO93737.1"/>
    </source>
</evidence>
<feature type="active site" evidence="3">
    <location>
        <position position="255"/>
    </location>
</feature>
<evidence type="ECO:0000256" key="2">
    <source>
        <dbReference type="ARBA" id="ARBA00023002"/>
    </source>
</evidence>
<dbReference type="NCBIfam" id="TIGR01780">
    <property type="entry name" value="SSADH"/>
    <property type="match status" value="1"/>
</dbReference>
<dbReference type="PROSITE" id="PS00070">
    <property type="entry name" value="ALDEHYDE_DEHYDR_CYS"/>
    <property type="match status" value="1"/>
</dbReference>
<dbReference type="EMBL" id="CP091512">
    <property type="protein sequence ID" value="UOO93737.1"/>
    <property type="molecule type" value="Genomic_DNA"/>
</dbReference>
<dbReference type="SUPFAM" id="SSF53720">
    <property type="entry name" value="ALDH-like"/>
    <property type="match status" value="1"/>
</dbReference>
<dbReference type="Pfam" id="PF00171">
    <property type="entry name" value="Aldedh"/>
    <property type="match status" value="1"/>
</dbReference>
<dbReference type="PROSITE" id="PS00687">
    <property type="entry name" value="ALDEHYDE_DEHYDR_GLU"/>
    <property type="match status" value="1"/>
</dbReference>
<reference evidence="6" key="1">
    <citation type="submission" date="2021-12" db="EMBL/GenBank/DDBJ databases">
        <authorList>
            <person name="Veyrier F.J."/>
        </authorList>
    </citation>
    <scope>NUCLEOTIDE SEQUENCE</scope>
    <source>
        <strain evidence="6">SAG 1488-6</strain>
    </source>
</reference>
<dbReference type="InterPro" id="IPR050740">
    <property type="entry name" value="Aldehyde_DH_Superfamily"/>
</dbReference>
<reference evidence="6" key="2">
    <citation type="journal article" date="2022" name="Res Sq">
        <title>Evolution of multicellular longitudinally dividing oral cavity symbionts (Neisseriaceae).</title>
        <authorList>
            <person name="Nyongesa S."/>
            <person name="Weber P."/>
            <person name="Bernet E."/>
            <person name="Pullido F."/>
            <person name="Nieckarz M."/>
            <person name="Delaby M."/>
            <person name="Nieves C."/>
            <person name="Viehboeck T."/>
            <person name="Krause N."/>
            <person name="Rivera-Millot A."/>
            <person name="Nakamura A."/>
            <person name="Vischer N."/>
            <person name="VanNieuwenhze M."/>
            <person name="Brun Y."/>
            <person name="Cava F."/>
            <person name="Bulgheresi S."/>
            <person name="Veyrier F."/>
        </authorList>
    </citation>
    <scope>NUCLEOTIDE SEQUENCE</scope>
    <source>
        <strain evidence="6">SAG 1488-6</strain>
    </source>
</reference>